<dbReference type="EMBL" id="JAMXMC010000007">
    <property type="protein sequence ID" value="MCO5977622.1"/>
    <property type="molecule type" value="Genomic_DNA"/>
</dbReference>
<feature type="transmembrane region" description="Helical" evidence="7">
    <location>
        <begin position="401"/>
        <end position="419"/>
    </location>
</feature>
<evidence type="ECO:0000256" key="1">
    <source>
        <dbReference type="ARBA" id="ARBA00004651"/>
    </source>
</evidence>
<keyword evidence="6 7" id="KW-0472">Membrane</keyword>
<feature type="transmembrane region" description="Helical" evidence="7">
    <location>
        <begin position="483"/>
        <end position="506"/>
    </location>
</feature>
<name>A0ABT1BQD6_9BURK</name>
<dbReference type="Pfam" id="PF04632">
    <property type="entry name" value="FUSC"/>
    <property type="match status" value="1"/>
</dbReference>
<dbReference type="PANTHER" id="PTHR30509">
    <property type="entry name" value="P-HYDROXYBENZOIC ACID EFFLUX PUMP SUBUNIT-RELATED"/>
    <property type="match status" value="1"/>
</dbReference>
<feature type="transmembrane region" description="Helical" evidence="7">
    <location>
        <begin position="88"/>
        <end position="105"/>
    </location>
</feature>
<comment type="caution">
    <text evidence="8">The sequence shown here is derived from an EMBL/GenBank/DDBJ whole genome shotgun (WGS) entry which is preliminary data.</text>
</comment>
<feature type="transmembrane region" description="Helical" evidence="7">
    <location>
        <begin position="346"/>
        <end position="366"/>
    </location>
</feature>
<accession>A0ABT1BQD6</accession>
<keyword evidence="4 7" id="KW-0812">Transmembrane</keyword>
<evidence type="ECO:0000256" key="2">
    <source>
        <dbReference type="ARBA" id="ARBA00022448"/>
    </source>
</evidence>
<feature type="transmembrane region" description="Helical" evidence="7">
    <location>
        <begin position="372"/>
        <end position="389"/>
    </location>
</feature>
<dbReference type="InterPro" id="IPR006726">
    <property type="entry name" value="PHBA_efflux_AaeB/fusaric-R"/>
</dbReference>
<proteinExistence type="predicted"/>
<organism evidence="8 9">
    <name type="scientific">Ideonella oryzae</name>
    <dbReference type="NCBI Taxonomy" id="2937441"/>
    <lineage>
        <taxon>Bacteria</taxon>
        <taxon>Pseudomonadati</taxon>
        <taxon>Pseudomonadota</taxon>
        <taxon>Betaproteobacteria</taxon>
        <taxon>Burkholderiales</taxon>
        <taxon>Sphaerotilaceae</taxon>
        <taxon>Ideonella</taxon>
    </lineage>
</organism>
<dbReference type="PANTHER" id="PTHR30509:SF9">
    <property type="entry name" value="MULTIDRUG RESISTANCE PROTEIN MDTO"/>
    <property type="match status" value="1"/>
</dbReference>
<protein>
    <submittedName>
        <fullName evidence="8">FUSC family protein</fullName>
    </submittedName>
</protein>
<keyword evidence="2" id="KW-0813">Transport</keyword>
<evidence type="ECO:0000256" key="3">
    <source>
        <dbReference type="ARBA" id="ARBA00022475"/>
    </source>
</evidence>
<feature type="transmembrane region" description="Helical" evidence="7">
    <location>
        <begin position="61"/>
        <end position="81"/>
    </location>
</feature>
<reference evidence="8 9" key="1">
    <citation type="submission" date="2022-06" db="EMBL/GenBank/DDBJ databases">
        <title>Ideonella sp. NS12-5 Genome sequencing and assembly.</title>
        <authorList>
            <person name="Jung Y."/>
        </authorList>
    </citation>
    <scope>NUCLEOTIDE SEQUENCE [LARGE SCALE GENOMIC DNA]</scope>
    <source>
        <strain evidence="8 9">NS12-5</strain>
    </source>
</reference>
<keyword evidence="5 7" id="KW-1133">Transmembrane helix</keyword>
<evidence type="ECO:0000256" key="4">
    <source>
        <dbReference type="ARBA" id="ARBA00022692"/>
    </source>
</evidence>
<evidence type="ECO:0000313" key="9">
    <source>
        <dbReference type="Proteomes" id="UP001204851"/>
    </source>
</evidence>
<comment type="subcellular location">
    <subcellularLocation>
        <location evidence="1">Cell membrane</location>
        <topology evidence="1">Multi-pass membrane protein</topology>
    </subcellularLocation>
</comment>
<evidence type="ECO:0000313" key="8">
    <source>
        <dbReference type="EMBL" id="MCO5977622.1"/>
    </source>
</evidence>
<gene>
    <name evidence="8" type="ORF">M0L44_13015</name>
</gene>
<keyword evidence="9" id="KW-1185">Reference proteome</keyword>
<feature type="transmembrane region" description="Helical" evidence="7">
    <location>
        <begin position="37"/>
        <end position="55"/>
    </location>
</feature>
<feature type="transmembrane region" description="Helical" evidence="7">
    <location>
        <begin position="125"/>
        <end position="150"/>
    </location>
</feature>
<sequence>MLALYVALKAGLPRPFWAMMTAYVVANPLAGAVRSKAVYRFGGTFLGAAASVVLVPNLANAPTLLALALALWVGVCLFISLQDRTPRSYVFMLAGYTAALIGFPSVERPDQLFDNALARVEEIGVGILCATLVHSLVLPAGLSAPLLGLLDRAQGDARTWLADLAARAHRRDAGGATLAADRQRLAADITQLRILSTHVPFDTSHLRWTEGALQEMQDRLAGLTPALSAAEDRLQALEEAEGQLAPDVVAVLDAMGEWLALPPPDQAAAWPWLQGLLDRLGSDPAQGDWSRALRISLATRLGELLQGWQACGALRADIDTGLTGAAPVTARRPTLGARVLHRDPGMALLSAAAAVVAVSGCSLVWIETAWPIGSVAAMMAAIFCSLFAAMDNPVPAISGSLKATVWAMPFAALYVLVLLPLAHDFASLVLVCAPVFLALGCLAARPALVGLAFPMIMGVAGSLALGDIATLDFPYFLNSNLSMLMGIAVAALVNQLMRSVGSGVVARRLRRAAWRELADLAGARRGLPDESHAVRSLDRIGLLAPRIAQTPPQQRDDAARAALRELRVGADIAVLQTQRAAGRAPGARLLLAGIAQGFRQWSDHGPSAWPDALRRALDRALLRAMRPAADAVDPAALVTALVGLRRNLFPRAPRTLGAPVQEPAA</sequence>
<evidence type="ECO:0000256" key="6">
    <source>
        <dbReference type="ARBA" id="ARBA00023136"/>
    </source>
</evidence>
<dbReference type="Proteomes" id="UP001204851">
    <property type="component" value="Unassembled WGS sequence"/>
</dbReference>
<feature type="transmembrane region" description="Helical" evidence="7">
    <location>
        <begin position="425"/>
        <end position="444"/>
    </location>
</feature>
<feature type="transmembrane region" description="Helical" evidence="7">
    <location>
        <begin position="451"/>
        <end position="471"/>
    </location>
</feature>
<feature type="transmembrane region" description="Helical" evidence="7">
    <location>
        <begin position="12"/>
        <end position="30"/>
    </location>
</feature>
<evidence type="ECO:0000256" key="7">
    <source>
        <dbReference type="SAM" id="Phobius"/>
    </source>
</evidence>
<keyword evidence="3" id="KW-1003">Cell membrane</keyword>
<evidence type="ECO:0000256" key="5">
    <source>
        <dbReference type="ARBA" id="ARBA00022989"/>
    </source>
</evidence>